<protein>
    <submittedName>
        <fullName evidence="3">HNH endonuclease</fullName>
    </submittedName>
</protein>
<feature type="domain" description="HNH nuclease" evidence="2">
    <location>
        <begin position="365"/>
        <end position="417"/>
    </location>
</feature>
<evidence type="ECO:0000256" key="1">
    <source>
        <dbReference type="SAM" id="MobiDB-lite"/>
    </source>
</evidence>
<dbReference type="KEGG" id="mhos:CXR34_03435"/>
<feature type="region of interest" description="Disordered" evidence="1">
    <location>
        <begin position="218"/>
        <end position="266"/>
    </location>
</feature>
<reference evidence="3 4" key="1">
    <citation type="submission" date="2017-12" db="EMBL/GenBank/DDBJ databases">
        <title>Isolation and characterization of estrogens degradatiion strain Microbacterium hominis SJTG1.</title>
        <authorList>
            <person name="Xiong W."/>
            <person name="Yin C."/>
            <person name="Zheng D."/>
            <person name="Liang R."/>
        </authorList>
    </citation>
    <scope>NUCLEOTIDE SEQUENCE [LARGE SCALE GENOMIC DNA]</scope>
    <source>
        <strain evidence="3 4">SJTG1</strain>
    </source>
</reference>
<dbReference type="AlphaFoldDB" id="A0A2K9DRY5"/>
<feature type="compositionally biased region" description="Low complexity" evidence="1">
    <location>
        <begin position="230"/>
        <end position="243"/>
    </location>
</feature>
<gene>
    <name evidence="3" type="ORF">CXR34_03435</name>
</gene>
<keyword evidence="3" id="KW-0540">Nuclease</keyword>
<keyword evidence="3" id="KW-0378">Hydrolase</keyword>
<organism evidence="3 4">
    <name type="scientific">Microbacterium hominis</name>
    <dbReference type="NCBI Taxonomy" id="162426"/>
    <lineage>
        <taxon>Bacteria</taxon>
        <taxon>Bacillati</taxon>
        <taxon>Actinomycetota</taxon>
        <taxon>Actinomycetes</taxon>
        <taxon>Micrococcales</taxon>
        <taxon>Microbacteriaceae</taxon>
        <taxon>Microbacterium</taxon>
    </lineage>
</organism>
<dbReference type="Gene3D" id="1.10.30.50">
    <property type="match status" value="1"/>
</dbReference>
<name>A0A2K9DRY5_9MICO</name>
<evidence type="ECO:0000313" key="4">
    <source>
        <dbReference type="Proteomes" id="UP000233276"/>
    </source>
</evidence>
<dbReference type="SMART" id="SM00507">
    <property type="entry name" value="HNHc"/>
    <property type="match status" value="1"/>
</dbReference>
<accession>A0A2K9DRY5</accession>
<dbReference type="InterPro" id="IPR003615">
    <property type="entry name" value="HNH_nuc"/>
</dbReference>
<evidence type="ECO:0000313" key="3">
    <source>
        <dbReference type="EMBL" id="AUG28604.1"/>
    </source>
</evidence>
<dbReference type="CDD" id="cd00085">
    <property type="entry name" value="HNHc"/>
    <property type="match status" value="1"/>
</dbReference>
<dbReference type="Pfam" id="PF02720">
    <property type="entry name" value="DUF222"/>
    <property type="match status" value="1"/>
</dbReference>
<dbReference type="InterPro" id="IPR003870">
    <property type="entry name" value="DUF222"/>
</dbReference>
<dbReference type="RefSeq" id="WP_101305561.1">
    <property type="nucleotide sequence ID" value="NZ_CP025299.1"/>
</dbReference>
<dbReference type="EMBL" id="CP025299">
    <property type="protein sequence ID" value="AUG28604.1"/>
    <property type="molecule type" value="Genomic_DNA"/>
</dbReference>
<keyword evidence="3" id="KW-0255">Endonuclease</keyword>
<sequence length="459" mass="49860">MEDTDPLTPPDDRARLNAILDGLLDRRRRIAALQAEEAELLHAAQEFALARHDAFAADRDEPDDLPLRSVAAEIGAATLQSDRTVQARMGDAATLVARFPATLAALRAGLISRAHAAVIVDAGGAIPTDDARDAYESAVLAVAERETVGRLRPVARRLADLAHPVPLDERHRTARRDRRVWVADRDDGMAELGLTGPAHLIHGAFDRLTQLARAVTDARRRPPAVDPVSATTALAAADTTRPTADGEPRDALFPAEDGASPDTRRLDEVRSDVALDLLLSGHATSEASNASLPESASIRARIQVTIPLLTLVGADDRPADLAGHGPVDADTARRLAETAPGWDRLFTAPTGGAVLAVDRYRPSNEQRRLLRARDEHCRFPGCRQPTPRCDIDHTIAREHDGPTTVANLAHLCRRHHTLKHHSAWRVQQRPDGTLEWTSPAGRTYDDRPARSLAFEPAPF</sequence>
<dbReference type="GO" id="GO:0004519">
    <property type="term" value="F:endonuclease activity"/>
    <property type="evidence" value="ECO:0007669"/>
    <property type="project" value="UniProtKB-KW"/>
</dbReference>
<evidence type="ECO:0000259" key="2">
    <source>
        <dbReference type="SMART" id="SM00507"/>
    </source>
</evidence>
<proteinExistence type="predicted"/>
<dbReference type="Proteomes" id="UP000233276">
    <property type="component" value="Chromosome"/>
</dbReference>